<proteinExistence type="predicted"/>
<keyword evidence="1" id="KW-0560">Oxidoreductase</keyword>
<evidence type="ECO:0000259" key="2">
    <source>
        <dbReference type="Pfam" id="PF07992"/>
    </source>
</evidence>
<accession>A0AAJ8BVP3</accession>
<dbReference type="GO" id="GO:0016491">
    <property type="term" value="F:oxidoreductase activity"/>
    <property type="evidence" value="ECO:0007669"/>
    <property type="project" value="UniProtKB-KW"/>
</dbReference>
<dbReference type="KEGG" id="ang:An06g02600"/>
<dbReference type="InterPro" id="IPR036188">
    <property type="entry name" value="FAD/NAD-bd_sf"/>
</dbReference>
<dbReference type="Pfam" id="PF07992">
    <property type="entry name" value="Pyr_redox_2"/>
    <property type="match status" value="1"/>
</dbReference>
<dbReference type="InterPro" id="IPR050982">
    <property type="entry name" value="Auxin_biosynth/cation_transpt"/>
</dbReference>
<dbReference type="VEuPathDB" id="FungiDB:An06g02600"/>
<evidence type="ECO:0000256" key="1">
    <source>
        <dbReference type="ARBA" id="ARBA00023002"/>
    </source>
</evidence>
<reference evidence="3" key="2">
    <citation type="submission" date="2025-08" db="UniProtKB">
        <authorList>
            <consortium name="RefSeq"/>
        </authorList>
    </citation>
    <scope>IDENTIFICATION</scope>
</reference>
<organism evidence="3">
    <name type="scientific">Aspergillus niger</name>
    <dbReference type="NCBI Taxonomy" id="5061"/>
    <lineage>
        <taxon>Eukaryota</taxon>
        <taxon>Fungi</taxon>
        <taxon>Dikarya</taxon>
        <taxon>Ascomycota</taxon>
        <taxon>Pezizomycotina</taxon>
        <taxon>Eurotiomycetes</taxon>
        <taxon>Eurotiomycetidae</taxon>
        <taxon>Eurotiales</taxon>
        <taxon>Aspergillaceae</taxon>
        <taxon>Aspergillus</taxon>
        <taxon>Aspergillus subgen. Circumdati</taxon>
    </lineage>
</organism>
<evidence type="ECO:0000313" key="3">
    <source>
        <dbReference type="RefSeq" id="XP_059603808.1"/>
    </source>
</evidence>
<dbReference type="AlphaFoldDB" id="A0AAJ8BVP3"/>
<sequence>MTIFDPAIERWTVHICKRDFMRIMHPRHLVLATALAGEGIAPNIPGDEFFAGVKYHTAQHHDASSFPNNASKKVVVVGSNNSGHDICEAFHQYGSQVTMLQRGGTLSMRNALSVLQGLYDEIEPPIHEADLYSDSFPIPAQSALGRTTTKHLAEQDKELLDNLNKAGFKVDFGHDGSGVLRKALTHGEGYGHQDFWYMGGTFGWCRSFSKLLALQIKATEERLYTCPTRSEKAIQHSDFTSEGLLDLR</sequence>
<feature type="domain" description="FAD/NAD(P)-binding" evidence="2">
    <location>
        <begin position="27"/>
        <end position="107"/>
    </location>
</feature>
<protein>
    <recommendedName>
        <fullName evidence="2">FAD/NAD(P)-binding domain-containing protein</fullName>
    </recommendedName>
</protein>
<gene>
    <name evidence="3" type="ORF">An06g02600</name>
</gene>
<dbReference type="PANTHER" id="PTHR43539:SF24">
    <property type="entry name" value="FAD_NAD(P)-BINDING DOMAIN-CONTAINING PROTEIN-RELATED"/>
    <property type="match status" value="1"/>
</dbReference>
<dbReference type="PANTHER" id="PTHR43539">
    <property type="entry name" value="FLAVIN-BINDING MONOOXYGENASE-LIKE PROTEIN (AFU_ORTHOLOGUE AFUA_4G09220)"/>
    <property type="match status" value="1"/>
</dbReference>
<dbReference type="RefSeq" id="XP_059603808.1">
    <property type="nucleotide sequence ID" value="XM_059748136.1"/>
</dbReference>
<dbReference type="SUPFAM" id="SSF51905">
    <property type="entry name" value="FAD/NAD(P)-binding domain"/>
    <property type="match status" value="1"/>
</dbReference>
<dbReference type="GeneID" id="84591227"/>
<dbReference type="Gene3D" id="3.50.50.60">
    <property type="entry name" value="FAD/NAD(P)-binding domain"/>
    <property type="match status" value="1"/>
</dbReference>
<dbReference type="InterPro" id="IPR023753">
    <property type="entry name" value="FAD/NAD-binding_dom"/>
</dbReference>
<reference evidence="3" key="1">
    <citation type="submission" date="2025-02" db="EMBL/GenBank/DDBJ databases">
        <authorList>
            <consortium name="NCBI Genome Project"/>
        </authorList>
    </citation>
    <scope>NUCLEOTIDE SEQUENCE</scope>
</reference>
<name>A0AAJ8BVP3_ASPNG</name>